<evidence type="ECO:0000256" key="7">
    <source>
        <dbReference type="SAM" id="MobiDB-lite"/>
    </source>
</evidence>
<feature type="compositionally biased region" description="Gly residues" evidence="7">
    <location>
        <begin position="290"/>
        <end position="306"/>
    </location>
</feature>
<evidence type="ECO:0000313" key="9">
    <source>
        <dbReference type="Proteomes" id="UP000279271"/>
    </source>
</evidence>
<evidence type="ECO:0000256" key="1">
    <source>
        <dbReference type="ARBA" id="ARBA00004123"/>
    </source>
</evidence>
<dbReference type="InterPro" id="IPR017423">
    <property type="entry name" value="TRM6"/>
</dbReference>
<gene>
    <name evidence="8" type="ORF">APUTEX25_001662</name>
</gene>
<keyword evidence="5" id="KW-0539">Nucleus</keyword>
<dbReference type="InterPro" id="IPR029063">
    <property type="entry name" value="SAM-dependent_MTases_sf"/>
</dbReference>
<dbReference type="GO" id="GO:0005634">
    <property type="term" value="C:nucleus"/>
    <property type="evidence" value="ECO:0007669"/>
    <property type="project" value="UniProtKB-SubCell"/>
</dbReference>
<organism evidence="8 9">
    <name type="scientific">Auxenochlorella protothecoides</name>
    <name type="common">Green microalga</name>
    <name type="synonym">Chlorella protothecoides</name>
    <dbReference type="NCBI Taxonomy" id="3075"/>
    <lineage>
        <taxon>Eukaryota</taxon>
        <taxon>Viridiplantae</taxon>
        <taxon>Chlorophyta</taxon>
        <taxon>core chlorophytes</taxon>
        <taxon>Trebouxiophyceae</taxon>
        <taxon>Chlorellales</taxon>
        <taxon>Chlorellaceae</taxon>
        <taxon>Auxenochlorella</taxon>
    </lineage>
</organism>
<evidence type="ECO:0000256" key="5">
    <source>
        <dbReference type="ARBA" id="ARBA00023242"/>
    </source>
</evidence>
<dbReference type="Gene3D" id="3.40.50.150">
    <property type="entry name" value="Vaccinia Virus protein VP39"/>
    <property type="match status" value="1"/>
</dbReference>
<evidence type="ECO:0000256" key="2">
    <source>
        <dbReference type="ARBA" id="ARBA00008320"/>
    </source>
</evidence>
<comment type="caution">
    <text evidence="8">The sequence shown here is derived from an EMBL/GenBank/DDBJ whole genome shotgun (WGS) entry which is preliminary data.</text>
</comment>
<evidence type="ECO:0000313" key="8">
    <source>
        <dbReference type="EMBL" id="RMZ52272.1"/>
    </source>
</evidence>
<feature type="region of interest" description="Disordered" evidence="7">
    <location>
        <begin position="441"/>
        <end position="460"/>
    </location>
</feature>
<dbReference type="PANTHER" id="PTHR12945">
    <property type="entry name" value="TRANSLATION INITIATION FACTOR EIF3-RELATED"/>
    <property type="match status" value="1"/>
</dbReference>
<dbReference type="GO" id="GO:0030488">
    <property type="term" value="P:tRNA methylation"/>
    <property type="evidence" value="ECO:0007669"/>
    <property type="project" value="InterPro"/>
</dbReference>
<feature type="region of interest" description="Disordered" evidence="7">
    <location>
        <begin position="278"/>
        <end position="355"/>
    </location>
</feature>
<sequence length="460" mass="46826">MAAPEAPGVGPPAQDESIIREGSRIILDVNGDRHVFVVVKGRNKVKLGQAFCSIQPLIGCPYGSTFGVAPDGKTLQQIPPAVAADWLEEAALEVTKNNSRLIDAGDANQQLTSERIADLRSQGVHGSAIVEALAAHSATFDAKTEFSQAKYRKKKAKKYVITAVARRATAAAIAEAYFLRQPARIGHLRLDALALLLSLAGLSAHARPLVLDACGGLVLGAAAERLAGFGTVTGVYMGSAPPSREALAQFDAGRVQSGVRHASLASLLRRVAAGGEQATPIGVPGAVEPAGGGAGVGDAGKAGTGTTGEPETGATGEAGFGAAGDAGTSAAGEAEASGPSRCGDATTAAPPSPQRPFNACIVAAPGLDPGAALRALLPLLAPSTPFAVYSPWMQPLAEAMHALRAEHAAVGLALQESWWREQQVLPSRTHPKMQMNHGGGFVLSGTTVAPPTRSAGATLA</sequence>
<feature type="compositionally biased region" description="Low complexity" evidence="7">
    <location>
        <begin position="325"/>
        <end position="338"/>
    </location>
</feature>
<proteinExistence type="inferred from homology"/>
<comment type="subcellular location">
    <subcellularLocation>
        <location evidence="1">Nucleus</location>
    </subcellularLocation>
</comment>
<dbReference type="PANTHER" id="PTHR12945:SF0">
    <property type="entry name" value="TRNA (ADENINE(58)-N(1))-METHYLTRANSFERASE NON-CATALYTIC SUBUNIT TRM6"/>
    <property type="match status" value="1"/>
</dbReference>
<evidence type="ECO:0000256" key="4">
    <source>
        <dbReference type="ARBA" id="ARBA00022694"/>
    </source>
</evidence>
<comment type="similarity">
    <text evidence="2">Belongs to the TRM6/GCD10 family.</text>
</comment>
<dbReference type="Pfam" id="PF04189">
    <property type="entry name" value="Gcd10p"/>
    <property type="match status" value="1"/>
</dbReference>
<evidence type="ECO:0000256" key="3">
    <source>
        <dbReference type="ARBA" id="ARBA00021704"/>
    </source>
</evidence>
<dbReference type="AlphaFoldDB" id="A0A3M7KSB9"/>
<name>A0A3M7KSB9_AUXPR</name>
<accession>A0A3M7KSB9</accession>
<protein>
    <recommendedName>
        <fullName evidence="3">tRNA (adenine(58)-N(1))-methyltransferase non-catalytic subunit TRM6</fullName>
    </recommendedName>
    <alternativeName>
        <fullName evidence="6">tRNA(m1A58)-methyltransferase subunit TRM6</fullName>
    </alternativeName>
</protein>
<dbReference type="GO" id="GO:0031515">
    <property type="term" value="C:tRNA (m1A) methyltransferase complex"/>
    <property type="evidence" value="ECO:0007669"/>
    <property type="project" value="InterPro"/>
</dbReference>
<keyword evidence="4" id="KW-0819">tRNA processing</keyword>
<evidence type="ECO:0000256" key="6">
    <source>
        <dbReference type="ARBA" id="ARBA00032319"/>
    </source>
</evidence>
<dbReference type="Proteomes" id="UP000279271">
    <property type="component" value="Unassembled WGS sequence"/>
</dbReference>
<reference evidence="9" key="1">
    <citation type="journal article" date="2018" name="Algal Res.">
        <title>Characterization of plant carbon substrate utilization by Auxenochlorella protothecoides.</title>
        <authorList>
            <person name="Vogler B.W."/>
            <person name="Starkenburg S.R."/>
            <person name="Sudasinghe N."/>
            <person name="Schambach J.Y."/>
            <person name="Rollin J.A."/>
            <person name="Pattathil S."/>
            <person name="Barry A.N."/>
        </authorList>
    </citation>
    <scope>NUCLEOTIDE SEQUENCE [LARGE SCALE GENOMIC DNA]</scope>
    <source>
        <strain evidence="9">UTEX 25</strain>
    </source>
</reference>
<dbReference type="EMBL" id="QOKY01000213">
    <property type="protein sequence ID" value="RMZ52272.1"/>
    <property type="molecule type" value="Genomic_DNA"/>
</dbReference>